<sequence>MAGSYTTSVDVTGVTALALAERLAVALARHNVPSYVYPLGKWWVAVSVWRGLVAHTNGEIIWWTPPHPSRRGQALLTYALAPDSAAKRISDHYLLVRARHPDPSPYLAEIHGPQQVNVIAGPA</sequence>
<name>A0ABQ4GJ40_9ACTN</name>
<gene>
    <name evidence="1" type="ORF">Msi02_22690</name>
</gene>
<evidence type="ECO:0000313" key="1">
    <source>
        <dbReference type="EMBL" id="GIH61452.1"/>
    </source>
</evidence>
<accession>A0ABQ4GJ40</accession>
<organism evidence="1 2">
    <name type="scientific">Microbispora siamensis</name>
    <dbReference type="NCBI Taxonomy" id="564413"/>
    <lineage>
        <taxon>Bacteria</taxon>
        <taxon>Bacillati</taxon>
        <taxon>Actinomycetota</taxon>
        <taxon>Actinomycetes</taxon>
        <taxon>Streptosporangiales</taxon>
        <taxon>Streptosporangiaceae</taxon>
        <taxon>Microbispora</taxon>
    </lineage>
</organism>
<dbReference type="Proteomes" id="UP000660454">
    <property type="component" value="Unassembled WGS sequence"/>
</dbReference>
<dbReference type="EMBL" id="BOOF01000009">
    <property type="protein sequence ID" value="GIH61452.1"/>
    <property type="molecule type" value="Genomic_DNA"/>
</dbReference>
<keyword evidence="2" id="KW-1185">Reference proteome</keyword>
<protein>
    <submittedName>
        <fullName evidence="1">Uncharacterized protein</fullName>
    </submittedName>
</protein>
<evidence type="ECO:0000313" key="2">
    <source>
        <dbReference type="Proteomes" id="UP000660454"/>
    </source>
</evidence>
<comment type="caution">
    <text evidence="1">The sequence shown here is derived from an EMBL/GenBank/DDBJ whole genome shotgun (WGS) entry which is preliminary data.</text>
</comment>
<proteinExistence type="predicted"/>
<reference evidence="1 2" key="1">
    <citation type="submission" date="2021-01" db="EMBL/GenBank/DDBJ databases">
        <title>Whole genome shotgun sequence of Microbispora siamensis NBRC 104113.</title>
        <authorList>
            <person name="Komaki H."/>
            <person name="Tamura T."/>
        </authorList>
    </citation>
    <scope>NUCLEOTIDE SEQUENCE [LARGE SCALE GENOMIC DNA]</scope>
    <source>
        <strain evidence="1 2">NBRC 104113</strain>
    </source>
</reference>